<dbReference type="Proteomes" id="UP000193200">
    <property type="component" value="Unassembled WGS sequence"/>
</dbReference>
<evidence type="ECO:0000313" key="2">
    <source>
        <dbReference type="EMBL" id="SLN46987.1"/>
    </source>
</evidence>
<protein>
    <recommendedName>
        <fullName evidence="1">NadR/Ttd14 AAA domain-containing protein</fullName>
    </recommendedName>
</protein>
<feature type="domain" description="NadR/Ttd14 AAA" evidence="1">
    <location>
        <begin position="15"/>
        <end position="176"/>
    </location>
</feature>
<gene>
    <name evidence="2" type="ORF">OCH7691_02019</name>
</gene>
<dbReference type="Gene3D" id="3.40.50.300">
    <property type="entry name" value="P-loop containing nucleotide triphosphate hydrolases"/>
    <property type="match status" value="1"/>
</dbReference>
<dbReference type="AlphaFoldDB" id="A0A1Y5SUU0"/>
<dbReference type="InterPro" id="IPR038727">
    <property type="entry name" value="NadR/Ttd14_AAA_dom"/>
</dbReference>
<dbReference type="EMBL" id="FWFR01000001">
    <property type="protein sequence ID" value="SLN46987.1"/>
    <property type="molecule type" value="Genomic_DNA"/>
</dbReference>
<name>A0A1Y5SUU0_9PROT</name>
<keyword evidence="3" id="KW-1185">Reference proteome</keyword>
<organism evidence="2 3">
    <name type="scientific">Oceanibacterium hippocampi</name>
    <dbReference type="NCBI Taxonomy" id="745714"/>
    <lineage>
        <taxon>Bacteria</taxon>
        <taxon>Pseudomonadati</taxon>
        <taxon>Pseudomonadota</taxon>
        <taxon>Alphaproteobacteria</taxon>
        <taxon>Sneathiellales</taxon>
        <taxon>Sneathiellaceae</taxon>
        <taxon>Oceanibacterium</taxon>
    </lineage>
</organism>
<proteinExistence type="predicted"/>
<dbReference type="Pfam" id="PF13521">
    <property type="entry name" value="AAA_28"/>
    <property type="match status" value="1"/>
</dbReference>
<dbReference type="SUPFAM" id="SSF52540">
    <property type="entry name" value="P-loop containing nucleoside triphosphate hydrolases"/>
    <property type="match status" value="1"/>
</dbReference>
<reference evidence="2 3" key="1">
    <citation type="submission" date="2017-03" db="EMBL/GenBank/DDBJ databases">
        <authorList>
            <person name="Afonso C.L."/>
            <person name="Miller P.J."/>
            <person name="Scott M.A."/>
            <person name="Spackman E."/>
            <person name="Goraichik I."/>
            <person name="Dimitrov K.M."/>
            <person name="Suarez D.L."/>
            <person name="Swayne D.E."/>
        </authorList>
    </citation>
    <scope>NUCLEOTIDE SEQUENCE [LARGE SCALE GENOMIC DNA]</scope>
    <source>
        <strain evidence="2 3">CECT 7691</strain>
    </source>
</reference>
<accession>A0A1Y5SUU0</accession>
<dbReference type="InterPro" id="IPR027417">
    <property type="entry name" value="P-loop_NTPase"/>
</dbReference>
<dbReference type="InParanoid" id="A0A1Y5SUU0"/>
<sequence>MAIPDRVEADLQRYIVITGCSGGGKSTLLAELSRRGHAVVEEPGRRIVAEETRAGGVALPWLDMAAFARRAAEVALADRATVPAGPSPVFFDRGLIDAAAALEHATGEPAPVALGAAHRYHRRVFFTPPWPEIYRRDGERRHNLASAIAEYDRLIDAYAALGYEPVILPKLPVADRADFLLGALCR</sequence>
<evidence type="ECO:0000259" key="1">
    <source>
        <dbReference type="Pfam" id="PF13521"/>
    </source>
</evidence>
<evidence type="ECO:0000313" key="3">
    <source>
        <dbReference type="Proteomes" id="UP000193200"/>
    </source>
</evidence>